<protein>
    <submittedName>
        <fullName evidence="1">DUF2693 domain-containing protein</fullName>
    </submittedName>
</protein>
<keyword evidence="2" id="KW-1185">Reference proteome</keyword>
<comment type="caution">
    <text evidence="1">The sequence shown here is derived from an EMBL/GenBank/DDBJ whole genome shotgun (WGS) entry which is preliminary data.</text>
</comment>
<name>A0A3P1CJG9_9BACT</name>
<dbReference type="Proteomes" id="UP000274271">
    <property type="component" value="Unassembled WGS sequence"/>
</dbReference>
<dbReference type="OrthoDB" id="965285at2"/>
<sequence length="111" mass="12400">MISTMKSQVMKLAALLRKAGSSLSDAVRRAWETIKLRAKLAKTDEKGMWIKFKKADGTIREALATRNIAVIPTEHRPKSGDVAGSIGITITYFDILCDGWRSFRADRLIFS</sequence>
<reference evidence="1 2" key="1">
    <citation type="submission" date="2018-11" db="EMBL/GenBank/DDBJ databases">
        <authorList>
            <person name="Zhou Z."/>
            <person name="Wang G."/>
        </authorList>
    </citation>
    <scope>NUCLEOTIDE SEQUENCE [LARGE SCALE GENOMIC DNA]</scope>
    <source>
        <strain evidence="1 2">KCTC42998</strain>
    </source>
</reference>
<proteinExistence type="predicted"/>
<organism evidence="1 2">
    <name type="scientific">Larkinella knui</name>
    <dbReference type="NCBI Taxonomy" id="2025310"/>
    <lineage>
        <taxon>Bacteria</taxon>
        <taxon>Pseudomonadati</taxon>
        <taxon>Bacteroidota</taxon>
        <taxon>Cytophagia</taxon>
        <taxon>Cytophagales</taxon>
        <taxon>Spirosomataceae</taxon>
        <taxon>Larkinella</taxon>
    </lineage>
</organism>
<evidence type="ECO:0000313" key="2">
    <source>
        <dbReference type="Proteomes" id="UP000274271"/>
    </source>
</evidence>
<dbReference type="Pfam" id="PF10902">
    <property type="entry name" value="WYL_2"/>
    <property type="match status" value="1"/>
</dbReference>
<dbReference type="InterPro" id="IPR024401">
    <property type="entry name" value="WYL_prot"/>
</dbReference>
<accession>A0A3P1CJG9</accession>
<dbReference type="EMBL" id="RQJP01000003">
    <property type="protein sequence ID" value="RRB13457.1"/>
    <property type="molecule type" value="Genomic_DNA"/>
</dbReference>
<gene>
    <name evidence="1" type="ORF">EHT87_14370</name>
</gene>
<dbReference type="AlphaFoldDB" id="A0A3P1CJG9"/>
<evidence type="ECO:0000313" key="1">
    <source>
        <dbReference type="EMBL" id="RRB13457.1"/>
    </source>
</evidence>